<evidence type="ECO:0000313" key="2">
    <source>
        <dbReference type="Proteomes" id="UP001477672"/>
    </source>
</evidence>
<name>A0ABV1GGY9_9FIRM</name>
<organism evidence="1 2">
    <name type="scientific">Ruthenibacterium intestinale</name>
    <dbReference type="NCBI Taxonomy" id="3133163"/>
    <lineage>
        <taxon>Bacteria</taxon>
        <taxon>Bacillati</taxon>
        <taxon>Bacillota</taxon>
        <taxon>Clostridia</taxon>
        <taxon>Eubacteriales</taxon>
        <taxon>Oscillospiraceae</taxon>
        <taxon>Ruthenibacterium</taxon>
    </lineage>
</organism>
<reference evidence="1 2" key="1">
    <citation type="submission" date="2024-03" db="EMBL/GenBank/DDBJ databases">
        <title>Human intestinal bacterial collection.</title>
        <authorList>
            <person name="Pauvert C."/>
            <person name="Hitch T.C.A."/>
            <person name="Clavel T."/>
        </authorList>
    </citation>
    <scope>NUCLEOTIDE SEQUENCE [LARGE SCALE GENOMIC DNA]</scope>
    <source>
        <strain evidence="1 2">CLA-JM-H11</strain>
    </source>
</reference>
<dbReference type="RefSeq" id="WP_349216459.1">
    <property type="nucleotide sequence ID" value="NZ_JBBMFA010000099.1"/>
</dbReference>
<proteinExistence type="predicted"/>
<sequence>MNDLWPDFDMTEQSEANNALKILREQSRALAKKMGNKVKATFSKIQYTETLSGLTSALSVVATLSAATQVKREEVLEEDLTGKTNISDVLKEQYYKFEIYNEKYRFRLFTYTYTPIYPNKMLLDENIAKEIDEKQEVSVENDQELIDLLRSIFSSQRVARIIRMMVLEMEGDDKKTN</sequence>
<accession>A0ABV1GGY9</accession>
<keyword evidence="2" id="KW-1185">Reference proteome</keyword>
<comment type="caution">
    <text evidence="1">The sequence shown here is derived from an EMBL/GenBank/DDBJ whole genome shotgun (WGS) entry which is preliminary data.</text>
</comment>
<gene>
    <name evidence="1" type="ORF">WMO24_10810</name>
</gene>
<dbReference type="EMBL" id="JBBMFA010000099">
    <property type="protein sequence ID" value="MEQ2520913.1"/>
    <property type="molecule type" value="Genomic_DNA"/>
</dbReference>
<dbReference type="Proteomes" id="UP001477672">
    <property type="component" value="Unassembled WGS sequence"/>
</dbReference>
<protein>
    <submittedName>
        <fullName evidence="1">Uncharacterized protein</fullName>
    </submittedName>
</protein>
<evidence type="ECO:0000313" key="1">
    <source>
        <dbReference type="EMBL" id="MEQ2520913.1"/>
    </source>
</evidence>